<name>A0ACB0IS95_TRIPR</name>
<proteinExistence type="predicted"/>
<sequence length="1088" mass="122649">MSFSSHHPLKVDVLSSVRDKKNDKSDHPSGNYSSFLKLSLKGMRINNDKSNDPSDHRESRTYKSDHPWIYDVFISFRGEDTRGNFVSHLYAALSNAGIYTFLDDKKLKKGKKLGAQLKRAIEGSRICIIVLSGKYAGSSWCLDELVHIMECQKTYGQEVIPLFYYVNPSSVRKQTGDFGKVLKLTGNEKMSKARKTEALMSKWRKALNDVANLSGFDASNSRNEAELIKKLTEDISTKLDISLLSITKYPIGLKSWVQTVTNFIDDQSSKVCMIGIWGMGGSGKTTLAKAIYNQIHRRFEGRTSFIESIREVCDNSNNNSKGITHLQQQLLSDLLKIKQKIHSIASGITKIETRLRGQKAFIVFDDVTKADQLENLCANPELFGSGSVLIITTRDLHLLKSLGADRVFTMTEMDENQSLELFSWHTFRQPSPKEEFSELSRNVVAYCGGLPLALEVLGSYLYKRTEQEWRSALSKLEKIPNNQVLQKLRISYDGLEDHTIKDIFLDICCFFIGKKRAYVSDILNGCGLHADIGIAVLIDRSLLKVEKNNKLRMHDLLRDMGRAIVGESSPKEPAKHSRLCFPEDVLEVLSNETGTETVEGLNLKLERTARIRFGTKAFQEMKKLRLLKLDGVHLIGDYGLISNQLRWVDWQRSNFNFTPNDFELGNLVVLELKYSNVIQVWQETKLLEKLKVLNLSHSKYLRSTPDFSKLPNLEKLIMKDCPSLSEVHSSIGDLKNLLLINFRDCTSLDNLPREVYRLISVKTLILSGCSKIDKLEEDILQMESLTTLIATNSGVKEVPYSILRSKSIAYISLCGYEGLTRDVFPSLIKSWMSPTINSLPDVSPFGGISLSRVSLDIVESNNMGYESPMPNILTKLRSVWVQFHSENQLTQELRRFLDDLYDVNFVELETTSHGPLISNLCLRSLVIGMGSSQIVIDTLGKTLSQGLGTNSSDCFLPGDNYPSWLAYKCKGPSVHFKVPENSDRCLKGITSCVLYSSTPENLPNECLTSFLIINYTKFTIQIYKRDTIMSFNDEDWQGVISTLVFGDSVEIFVAIGHGLDVKETAVYLIYDPSTNAKLEPEPSPNVKT</sequence>
<evidence type="ECO:0000313" key="1">
    <source>
        <dbReference type="EMBL" id="CAJ2635035.1"/>
    </source>
</evidence>
<comment type="caution">
    <text evidence="1">The sequence shown here is derived from an EMBL/GenBank/DDBJ whole genome shotgun (WGS) entry which is preliminary data.</text>
</comment>
<organism evidence="1 2">
    <name type="scientific">Trifolium pratense</name>
    <name type="common">Red clover</name>
    <dbReference type="NCBI Taxonomy" id="57577"/>
    <lineage>
        <taxon>Eukaryota</taxon>
        <taxon>Viridiplantae</taxon>
        <taxon>Streptophyta</taxon>
        <taxon>Embryophyta</taxon>
        <taxon>Tracheophyta</taxon>
        <taxon>Spermatophyta</taxon>
        <taxon>Magnoliopsida</taxon>
        <taxon>eudicotyledons</taxon>
        <taxon>Gunneridae</taxon>
        <taxon>Pentapetalae</taxon>
        <taxon>rosids</taxon>
        <taxon>fabids</taxon>
        <taxon>Fabales</taxon>
        <taxon>Fabaceae</taxon>
        <taxon>Papilionoideae</taxon>
        <taxon>50 kb inversion clade</taxon>
        <taxon>NPAAA clade</taxon>
        <taxon>Hologalegina</taxon>
        <taxon>IRL clade</taxon>
        <taxon>Trifolieae</taxon>
        <taxon>Trifolium</taxon>
    </lineage>
</organism>
<reference evidence="1" key="1">
    <citation type="submission" date="2023-10" db="EMBL/GenBank/DDBJ databases">
        <authorList>
            <person name="Rodriguez Cubillos JULIANA M."/>
            <person name="De Vega J."/>
        </authorList>
    </citation>
    <scope>NUCLEOTIDE SEQUENCE</scope>
</reference>
<gene>
    <name evidence="1" type="ORF">MILVUS5_LOCUS5804</name>
</gene>
<dbReference type="EMBL" id="CASHSV030000002">
    <property type="protein sequence ID" value="CAJ2635035.1"/>
    <property type="molecule type" value="Genomic_DNA"/>
</dbReference>
<dbReference type="Proteomes" id="UP001177021">
    <property type="component" value="Unassembled WGS sequence"/>
</dbReference>
<keyword evidence="2" id="KW-1185">Reference proteome</keyword>
<evidence type="ECO:0000313" key="2">
    <source>
        <dbReference type="Proteomes" id="UP001177021"/>
    </source>
</evidence>
<accession>A0ACB0IS95</accession>
<protein>
    <submittedName>
        <fullName evidence="1">Uncharacterized protein</fullName>
    </submittedName>
</protein>